<feature type="compositionally biased region" description="Low complexity" evidence="1">
    <location>
        <begin position="144"/>
        <end position="154"/>
    </location>
</feature>
<protein>
    <submittedName>
        <fullName evidence="2">Uncharacterized protein</fullName>
    </submittedName>
</protein>
<dbReference type="EMBL" id="FOFG01000004">
    <property type="protein sequence ID" value="SEQ35547.1"/>
    <property type="molecule type" value="Genomic_DNA"/>
</dbReference>
<accession>A0A1H9FCB4</accession>
<name>A0A1H9FCB4_9HYPH</name>
<feature type="region of interest" description="Disordered" evidence="1">
    <location>
        <begin position="144"/>
        <end position="170"/>
    </location>
</feature>
<evidence type="ECO:0000256" key="1">
    <source>
        <dbReference type="SAM" id="MobiDB-lite"/>
    </source>
</evidence>
<dbReference type="Proteomes" id="UP000199647">
    <property type="component" value="Unassembled WGS sequence"/>
</dbReference>
<organism evidence="2 3">
    <name type="scientific">Faunimonas pinastri</name>
    <dbReference type="NCBI Taxonomy" id="1855383"/>
    <lineage>
        <taxon>Bacteria</taxon>
        <taxon>Pseudomonadati</taxon>
        <taxon>Pseudomonadota</taxon>
        <taxon>Alphaproteobacteria</taxon>
        <taxon>Hyphomicrobiales</taxon>
        <taxon>Afifellaceae</taxon>
        <taxon>Faunimonas</taxon>
    </lineage>
</organism>
<evidence type="ECO:0000313" key="2">
    <source>
        <dbReference type="EMBL" id="SEQ35547.1"/>
    </source>
</evidence>
<gene>
    <name evidence="2" type="ORF">SAMN05216548_10472</name>
</gene>
<keyword evidence="3" id="KW-1185">Reference proteome</keyword>
<proteinExistence type="predicted"/>
<reference evidence="2 3" key="1">
    <citation type="submission" date="2016-10" db="EMBL/GenBank/DDBJ databases">
        <authorList>
            <person name="de Groot N.N."/>
        </authorList>
    </citation>
    <scope>NUCLEOTIDE SEQUENCE [LARGE SCALE GENOMIC DNA]</scope>
    <source>
        <strain evidence="2 3">A52C2</strain>
    </source>
</reference>
<dbReference type="RefSeq" id="WP_092495954.1">
    <property type="nucleotide sequence ID" value="NZ_FOFG01000004.1"/>
</dbReference>
<evidence type="ECO:0000313" key="3">
    <source>
        <dbReference type="Proteomes" id="UP000199647"/>
    </source>
</evidence>
<dbReference type="AlphaFoldDB" id="A0A1H9FCB4"/>
<sequence>MAGRTQSRLADSDYEDVLQALSATTKGRLFLAEYLRRTRPQETRGLLKALKRVENNIDLLRSEVRQEHVGTEIRRIATTLSGAASLRAAGPEQAELHRSMLGKAGDDLLKLAESLLPAASTSSGPAPAEIPPTLSGATTLTAATGHAPRPAAATVTDERPADVFASAPEGEKGRYIEDDMLFFEAPARTVQAERR</sequence>
<dbReference type="OrthoDB" id="7269965at2"/>